<comment type="similarity">
    <text evidence="2">Belongs to the bacterial solute-binding protein 2 family.</text>
</comment>
<evidence type="ECO:0000313" key="5">
    <source>
        <dbReference type="EMBL" id="MBA8847333.1"/>
    </source>
</evidence>
<dbReference type="EMBL" id="JACGWX010000002">
    <property type="protein sequence ID" value="MBA8847333.1"/>
    <property type="molecule type" value="Genomic_DNA"/>
</dbReference>
<keyword evidence="6" id="KW-1185">Reference proteome</keyword>
<feature type="signal peptide" evidence="3">
    <location>
        <begin position="1"/>
        <end position="26"/>
    </location>
</feature>
<protein>
    <submittedName>
        <fullName evidence="5">Ribose transport system substrate-binding protein</fullName>
    </submittedName>
</protein>
<accession>A0A839E823</accession>
<evidence type="ECO:0000256" key="2">
    <source>
        <dbReference type="ARBA" id="ARBA00007639"/>
    </source>
</evidence>
<dbReference type="PANTHER" id="PTHR30036:SF7">
    <property type="entry name" value="ABC TRANSPORTER PERIPLASMIC-BINDING PROTEIN YPHF"/>
    <property type="match status" value="1"/>
</dbReference>
<dbReference type="PROSITE" id="PS51257">
    <property type="entry name" value="PROKAR_LIPOPROTEIN"/>
    <property type="match status" value="1"/>
</dbReference>
<dbReference type="InterPro" id="IPR050555">
    <property type="entry name" value="Bact_Solute-Bind_Prot2"/>
</dbReference>
<comment type="subcellular location">
    <subcellularLocation>
        <location evidence="1">Cell envelope</location>
    </subcellularLocation>
</comment>
<dbReference type="GO" id="GO:0030288">
    <property type="term" value="C:outer membrane-bounded periplasmic space"/>
    <property type="evidence" value="ECO:0007669"/>
    <property type="project" value="TreeGrafter"/>
</dbReference>
<dbReference type="InterPro" id="IPR028082">
    <property type="entry name" value="Peripla_BP_I"/>
</dbReference>
<evidence type="ECO:0000256" key="1">
    <source>
        <dbReference type="ARBA" id="ARBA00004196"/>
    </source>
</evidence>
<evidence type="ECO:0000259" key="4">
    <source>
        <dbReference type="Pfam" id="PF13407"/>
    </source>
</evidence>
<feature type="domain" description="Periplasmic binding protein" evidence="4">
    <location>
        <begin position="66"/>
        <end position="316"/>
    </location>
</feature>
<comment type="caution">
    <text evidence="5">The sequence shown here is derived from an EMBL/GenBank/DDBJ whole genome shotgun (WGS) entry which is preliminary data.</text>
</comment>
<evidence type="ECO:0000313" key="6">
    <source>
        <dbReference type="Proteomes" id="UP000585905"/>
    </source>
</evidence>
<dbReference type="Pfam" id="PF13407">
    <property type="entry name" value="Peripla_BP_4"/>
    <property type="match status" value="1"/>
</dbReference>
<sequence>MRFTKRAGISIVAVMSAAMLTLSACATGVDSGGGDAGGGGSDCVAEGANAPRAGGDKYIVYMNALNIGNAWQEEAANLGSAVAKMAPYSDCVEVRTELTDDATPQGQISQLQSMVAAGADAVVMYALSPTALNSAIREACSQGVTFVSYDATVTEPCAYNVSYITTVPTGAEEPFMGFNSMTLLAELMGGTGDIFFSRGIVGTSTDNVHYLSAMAALQNYPDMNVLTEYEGMWSSPVTQTETAAALGSFPNVDGLWCGYGESGCVKALEAAGLQVPISGETSQYFRERLLDGWPGVSIGSPPAQGGIGMKVALAVLLEGPDGIPFDIEVPYQIVTAENVTVCVDNEYQEGCNVFEPGTVGDESTADIFNEMLPEATLGASQTGEPEAGAEAVPFTASYLQGFEQDESVRFVTREACPEGWTQATLPQNVEGCSQG</sequence>
<dbReference type="RefSeq" id="WP_182490191.1">
    <property type="nucleotide sequence ID" value="NZ_BAAAOV010000013.1"/>
</dbReference>
<dbReference type="AlphaFoldDB" id="A0A839E823"/>
<keyword evidence="3" id="KW-0732">Signal</keyword>
<dbReference type="SUPFAM" id="SSF53822">
    <property type="entry name" value="Periplasmic binding protein-like I"/>
    <property type="match status" value="1"/>
</dbReference>
<organism evidence="5 6">
    <name type="scientific">Microcella alkalica</name>
    <dbReference type="NCBI Taxonomy" id="355930"/>
    <lineage>
        <taxon>Bacteria</taxon>
        <taxon>Bacillati</taxon>
        <taxon>Actinomycetota</taxon>
        <taxon>Actinomycetes</taxon>
        <taxon>Micrococcales</taxon>
        <taxon>Microbacteriaceae</taxon>
        <taxon>Microcella</taxon>
    </lineage>
</organism>
<dbReference type="Gene3D" id="3.40.50.2300">
    <property type="match status" value="2"/>
</dbReference>
<dbReference type="Proteomes" id="UP000585905">
    <property type="component" value="Unassembled WGS sequence"/>
</dbReference>
<dbReference type="GO" id="GO:0030246">
    <property type="term" value="F:carbohydrate binding"/>
    <property type="evidence" value="ECO:0007669"/>
    <property type="project" value="TreeGrafter"/>
</dbReference>
<gene>
    <name evidence="5" type="ORF">FHX53_000918</name>
</gene>
<name>A0A839E823_9MICO</name>
<reference evidence="5 6" key="1">
    <citation type="submission" date="2020-07" db="EMBL/GenBank/DDBJ databases">
        <title>Sequencing the genomes of 1000 actinobacteria strains.</title>
        <authorList>
            <person name="Klenk H.-P."/>
        </authorList>
    </citation>
    <scope>NUCLEOTIDE SEQUENCE [LARGE SCALE GENOMIC DNA]</scope>
    <source>
        <strain evidence="5 6">DSM 19663</strain>
    </source>
</reference>
<feature type="chain" id="PRO_5032936487" evidence="3">
    <location>
        <begin position="27"/>
        <end position="435"/>
    </location>
</feature>
<dbReference type="InterPro" id="IPR025997">
    <property type="entry name" value="SBP_2_dom"/>
</dbReference>
<evidence type="ECO:0000256" key="3">
    <source>
        <dbReference type="SAM" id="SignalP"/>
    </source>
</evidence>
<proteinExistence type="inferred from homology"/>
<dbReference type="PANTHER" id="PTHR30036">
    <property type="entry name" value="D-XYLOSE-BINDING PERIPLASMIC PROTEIN"/>
    <property type="match status" value="1"/>
</dbReference>